<dbReference type="AlphaFoldDB" id="A0A6A4VD60"/>
<keyword evidence="2" id="KW-0732">Signal</keyword>
<feature type="chain" id="PRO_5025358313" evidence="2">
    <location>
        <begin position="22"/>
        <end position="150"/>
    </location>
</feature>
<accession>A0A6A4VD60</accession>
<organism evidence="3 4">
    <name type="scientific">Amphibalanus amphitrite</name>
    <name type="common">Striped barnacle</name>
    <name type="synonym">Balanus amphitrite</name>
    <dbReference type="NCBI Taxonomy" id="1232801"/>
    <lineage>
        <taxon>Eukaryota</taxon>
        <taxon>Metazoa</taxon>
        <taxon>Ecdysozoa</taxon>
        <taxon>Arthropoda</taxon>
        <taxon>Crustacea</taxon>
        <taxon>Multicrustacea</taxon>
        <taxon>Cirripedia</taxon>
        <taxon>Thoracica</taxon>
        <taxon>Thoracicalcarea</taxon>
        <taxon>Balanomorpha</taxon>
        <taxon>Balanoidea</taxon>
        <taxon>Balanidae</taxon>
        <taxon>Amphibalaninae</taxon>
        <taxon>Amphibalanus</taxon>
    </lineage>
</organism>
<name>A0A6A4VD60_AMPAM</name>
<evidence type="ECO:0000256" key="1">
    <source>
        <dbReference type="SAM" id="MobiDB-lite"/>
    </source>
</evidence>
<feature type="compositionally biased region" description="Low complexity" evidence="1">
    <location>
        <begin position="93"/>
        <end position="108"/>
    </location>
</feature>
<protein>
    <submittedName>
        <fullName evidence="3">Uncharacterized protein</fullName>
    </submittedName>
</protein>
<evidence type="ECO:0000313" key="3">
    <source>
        <dbReference type="EMBL" id="KAF0289484.1"/>
    </source>
</evidence>
<keyword evidence="4" id="KW-1185">Reference proteome</keyword>
<sequence>MMLKPMLSLAILKSVLRTLSAAGRAWTLALFRKEEEERERDDALRPEDPQAKKLELKQEAVLQKLEETHKEQKELLQAQKALLDEMKQQRSEQAAAGGQQQAQPAQQAAHDRIRRDADVSAIKDEMLVGLPENWAAMEAVGVGASSHKRR</sequence>
<proteinExistence type="predicted"/>
<reference evidence="3 4" key="1">
    <citation type="submission" date="2019-07" db="EMBL/GenBank/DDBJ databases">
        <title>Draft genome assembly of a fouling barnacle, Amphibalanus amphitrite (Darwin, 1854): The first reference genome for Thecostraca.</title>
        <authorList>
            <person name="Kim W."/>
        </authorList>
    </citation>
    <scope>NUCLEOTIDE SEQUENCE [LARGE SCALE GENOMIC DNA]</scope>
    <source>
        <strain evidence="3">SNU_AA5</strain>
        <tissue evidence="3">Soma without cirri and trophi</tissue>
    </source>
</reference>
<feature type="signal peptide" evidence="2">
    <location>
        <begin position="1"/>
        <end position="21"/>
    </location>
</feature>
<evidence type="ECO:0000313" key="4">
    <source>
        <dbReference type="Proteomes" id="UP000440578"/>
    </source>
</evidence>
<feature type="region of interest" description="Disordered" evidence="1">
    <location>
        <begin position="83"/>
        <end position="117"/>
    </location>
</feature>
<evidence type="ECO:0000256" key="2">
    <source>
        <dbReference type="SAM" id="SignalP"/>
    </source>
</evidence>
<dbReference type="EMBL" id="VIIS01002028">
    <property type="protein sequence ID" value="KAF0289484.1"/>
    <property type="molecule type" value="Genomic_DNA"/>
</dbReference>
<dbReference type="Proteomes" id="UP000440578">
    <property type="component" value="Unassembled WGS sequence"/>
</dbReference>
<comment type="caution">
    <text evidence="3">The sequence shown here is derived from an EMBL/GenBank/DDBJ whole genome shotgun (WGS) entry which is preliminary data.</text>
</comment>
<gene>
    <name evidence="3" type="ORF">FJT64_012296</name>
</gene>
<dbReference type="OrthoDB" id="513400at2759"/>